<feature type="signal peptide" evidence="2">
    <location>
        <begin position="1"/>
        <end position="18"/>
    </location>
</feature>
<feature type="compositionally biased region" description="Low complexity" evidence="1">
    <location>
        <begin position="347"/>
        <end position="357"/>
    </location>
</feature>
<accession>A0A8D8R4H6</accession>
<name>A0A8D8R4H6_9HEMI</name>
<evidence type="ECO:0000256" key="2">
    <source>
        <dbReference type="SAM" id="SignalP"/>
    </source>
</evidence>
<organism evidence="3">
    <name type="scientific">Cacopsylla melanoneura</name>
    <dbReference type="NCBI Taxonomy" id="428564"/>
    <lineage>
        <taxon>Eukaryota</taxon>
        <taxon>Metazoa</taxon>
        <taxon>Ecdysozoa</taxon>
        <taxon>Arthropoda</taxon>
        <taxon>Hexapoda</taxon>
        <taxon>Insecta</taxon>
        <taxon>Pterygota</taxon>
        <taxon>Neoptera</taxon>
        <taxon>Paraneoptera</taxon>
        <taxon>Hemiptera</taxon>
        <taxon>Sternorrhyncha</taxon>
        <taxon>Psylloidea</taxon>
        <taxon>Psyllidae</taxon>
        <taxon>Psyllinae</taxon>
        <taxon>Cacopsylla</taxon>
    </lineage>
</organism>
<reference evidence="3" key="1">
    <citation type="submission" date="2021-05" db="EMBL/GenBank/DDBJ databases">
        <authorList>
            <person name="Alioto T."/>
            <person name="Alioto T."/>
            <person name="Gomez Garrido J."/>
        </authorList>
    </citation>
    <scope>NUCLEOTIDE SEQUENCE</scope>
</reference>
<keyword evidence="2" id="KW-0732">Signal</keyword>
<feature type="region of interest" description="Disordered" evidence="1">
    <location>
        <begin position="336"/>
        <end position="410"/>
    </location>
</feature>
<dbReference type="AlphaFoldDB" id="A0A8D8R4H6"/>
<feature type="compositionally biased region" description="Basic and acidic residues" evidence="1">
    <location>
        <begin position="365"/>
        <end position="380"/>
    </location>
</feature>
<evidence type="ECO:0000313" key="3">
    <source>
        <dbReference type="EMBL" id="CAG6642735.1"/>
    </source>
</evidence>
<protein>
    <submittedName>
        <fullName evidence="3">Uncharacterized protein</fullName>
    </submittedName>
</protein>
<feature type="chain" id="PRO_5034773752" evidence="2">
    <location>
        <begin position="19"/>
        <end position="446"/>
    </location>
</feature>
<proteinExistence type="predicted"/>
<evidence type="ECO:0000256" key="1">
    <source>
        <dbReference type="SAM" id="MobiDB-lite"/>
    </source>
</evidence>
<dbReference type="EMBL" id="HBUF01123974">
    <property type="protein sequence ID" value="CAG6642735.1"/>
    <property type="molecule type" value="Transcribed_RNA"/>
</dbReference>
<sequence>MRVWLCLLGLGIASVSQCDDGNNLDIIDEVLDLRTAYRKYLPDELTDIPDPASDESRSINISAVQIKKNIVGCNTDIPKNSTATRIDWNALSDNDPDMSESGKQWMNKLRYKPQDSYSWEYTSSEMRKFKDTFERRIGIENQTADDVFQDDISDLWDKYMANKTAPPGFPLDYSPRFMNKQYREYSLAYYNMTVPTTLHWLYAPLTGDQGILYEKAVERKRLFKINKKNTTRVEAINRYIDNYLKDKNLNRTKDVVRAFIGLKRKVGKQLNWTIPPYSIDEELQRMKVPDSKEVIEKCLNDSNAREEDQSTDLSKMVDTYFKSKELWFKVGEEKKEKETTLGRVTRPKQAATDAPTTTKKHHHHPKEDAKPQHDARHDPDPTPDEIPPLEQTDSSTLGKKVTSARPHAPVKNNKFINHTAVKFLHKHKNKFLIGGIACLVAAKILG</sequence>